<feature type="compositionally biased region" description="Polar residues" evidence="1">
    <location>
        <begin position="131"/>
        <end position="145"/>
    </location>
</feature>
<feature type="compositionally biased region" description="Basic and acidic residues" evidence="1">
    <location>
        <begin position="158"/>
        <end position="171"/>
    </location>
</feature>
<dbReference type="RefSeq" id="XP_022577046.1">
    <property type="nucleotide sequence ID" value="XM_022728166.1"/>
</dbReference>
<accession>A0A1L9S5U0</accession>
<reference evidence="4" key="1">
    <citation type="journal article" date="2017" name="Genome Biol.">
        <title>Comparative genomics reveals high biological diversity and specific adaptations in the industrially and medically important fungal genus Aspergillus.</title>
        <authorList>
            <person name="de Vries R.P."/>
            <person name="Riley R."/>
            <person name="Wiebenga A."/>
            <person name="Aguilar-Osorio G."/>
            <person name="Amillis S."/>
            <person name="Uchima C.A."/>
            <person name="Anderluh G."/>
            <person name="Asadollahi M."/>
            <person name="Askin M."/>
            <person name="Barry K."/>
            <person name="Battaglia E."/>
            <person name="Bayram O."/>
            <person name="Benocci T."/>
            <person name="Braus-Stromeyer S.A."/>
            <person name="Caldana C."/>
            <person name="Canovas D."/>
            <person name="Cerqueira G.C."/>
            <person name="Chen F."/>
            <person name="Chen W."/>
            <person name="Choi C."/>
            <person name="Clum A."/>
            <person name="Dos Santos R.A."/>
            <person name="Damasio A.R."/>
            <person name="Diallinas G."/>
            <person name="Emri T."/>
            <person name="Fekete E."/>
            <person name="Flipphi M."/>
            <person name="Freyberg S."/>
            <person name="Gallo A."/>
            <person name="Gournas C."/>
            <person name="Habgood R."/>
            <person name="Hainaut M."/>
            <person name="Harispe M.L."/>
            <person name="Henrissat B."/>
            <person name="Hilden K.S."/>
            <person name="Hope R."/>
            <person name="Hossain A."/>
            <person name="Karabika E."/>
            <person name="Karaffa L."/>
            <person name="Karanyi Z."/>
            <person name="Krasevec N."/>
            <person name="Kuo A."/>
            <person name="Kusch H."/>
            <person name="LaButti K."/>
            <person name="Lagendijk E.L."/>
            <person name="Lapidus A."/>
            <person name="Levasseur A."/>
            <person name="Lindquist E."/>
            <person name="Lipzen A."/>
            <person name="Logrieco A.F."/>
            <person name="MacCabe A."/>
            <person name="Maekelae M.R."/>
            <person name="Malavazi I."/>
            <person name="Melin P."/>
            <person name="Meyer V."/>
            <person name="Mielnichuk N."/>
            <person name="Miskei M."/>
            <person name="Molnar A.P."/>
            <person name="Mule G."/>
            <person name="Ngan C.Y."/>
            <person name="Orejas M."/>
            <person name="Orosz E."/>
            <person name="Ouedraogo J.P."/>
            <person name="Overkamp K.M."/>
            <person name="Park H.-S."/>
            <person name="Perrone G."/>
            <person name="Piumi F."/>
            <person name="Punt P.J."/>
            <person name="Ram A.F."/>
            <person name="Ramon A."/>
            <person name="Rauscher S."/>
            <person name="Record E."/>
            <person name="Riano-Pachon D.M."/>
            <person name="Robert V."/>
            <person name="Roehrig J."/>
            <person name="Ruller R."/>
            <person name="Salamov A."/>
            <person name="Salih N.S."/>
            <person name="Samson R.A."/>
            <person name="Sandor E."/>
            <person name="Sanguinetti M."/>
            <person name="Schuetze T."/>
            <person name="Sepcic K."/>
            <person name="Shelest E."/>
            <person name="Sherlock G."/>
            <person name="Sophianopoulou V."/>
            <person name="Squina F.M."/>
            <person name="Sun H."/>
            <person name="Susca A."/>
            <person name="Todd R.B."/>
            <person name="Tsang A."/>
            <person name="Unkles S.E."/>
            <person name="van de Wiele N."/>
            <person name="van Rossen-Uffink D."/>
            <person name="Oliveira J.V."/>
            <person name="Vesth T.C."/>
            <person name="Visser J."/>
            <person name="Yu J.-H."/>
            <person name="Zhou M."/>
            <person name="Andersen M.R."/>
            <person name="Archer D.B."/>
            <person name="Baker S.E."/>
            <person name="Benoit I."/>
            <person name="Brakhage A.A."/>
            <person name="Braus G.H."/>
            <person name="Fischer R."/>
            <person name="Frisvad J.C."/>
            <person name="Goldman G.H."/>
            <person name="Houbraken J."/>
            <person name="Oakley B."/>
            <person name="Pocsi I."/>
            <person name="Scazzocchio C."/>
            <person name="Seiboth B."/>
            <person name="vanKuyk P.A."/>
            <person name="Wortman J."/>
            <person name="Dyer P.S."/>
            <person name="Grigoriev I.V."/>
        </authorList>
    </citation>
    <scope>NUCLEOTIDE SEQUENCE [LARGE SCALE GENOMIC DNA]</scope>
    <source>
        <strain evidence="4">CBS 506.65</strain>
    </source>
</reference>
<evidence type="ECO:0000313" key="4">
    <source>
        <dbReference type="Proteomes" id="UP000184188"/>
    </source>
</evidence>
<dbReference type="AlphaFoldDB" id="A0A1L9S5U0"/>
<dbReference type="Pfam" id="PF13391">
    <property type="entry name" value="HNH_2"/>
    <property type="match status" value="1"/>
</dbReference>
<dbReference type="VEuPathDB" id="FungiDB:ASPZODRAFT_29091"/>
<feature type="domain" description="HNH nuclease" evidence="2">
    <location>
        <begin position="174"/>
        <end position="253"/>
    </location>
</feature>
<feature type="region of interest" description="Disordered" evidence="1">
    <location>
        <begin position="90"/>
        <end position="171"/>
    </location>
</feature>
<name>A0A1L9S5U0_9EURO</name>
<feature type="compositionally biased region" description="Low complexity" evidence="1">
    <location>
        <begin position="90"/>
        <end position="104"/>
    </location>
</feature>
<dbReference type="EMBL" id="KV878358">
    <property type="protein sequence ID" value="OJJ42536.1"/>
    <property type="molecule type" value="Genomic_DNA"/>
</dbReference>
<gene>
    <name evidence="3" type="ORF">ASPZODRAFT_29091</name>
</gene>
<keyword evidence="4" id="KW-1185">Reference proteome</keyword>
<sequence>MDSAASSPTGLNAEFEDRERHDLIEILARTMSDAGLPFTQVTWATFWLADLQSLRDIVSTPPSIMRNICTSAGTVYDQIVKPWNTRVRSKATVPSTPASATTTPLVAQPMPEPSPEAQPSTPKRRRIMPETSPSTSSPLRLNTTVAMAYSSPAPKSPRSREAKDQSKARDNGRCIVTKAGHVVEVAHIYPYSLQGQQVRSAHFWVLLSTFWASERIKRWEKDILGPQGTESPVNLVTLAPHTHAYWGNALFALKPVEKSDDGTKMEVQFFWLRPVSSAGPDILLAPPSIPEDLDSSVENVKLLDCQVDKKLCSGDWIVLTTDDPVNRPLPSFNLLEMQWVLHRLTALCGGGDIPSPPSSDDEDGEAEEEVWLEYCDADSECS</sequence>
<evidence type="ECO:0000256" key="1">
    <source>
        <dbReference type="SAM" id="MobiDB-lite"/>
    </source>
</evidence>
<protein>
    <recommendedName>
        <fullName evidence="2">HNH nuclease domain-containing protein</fullName>
    </recommendedName>
</protein>
<dbReference type="GeneID" id="34614630"/>
<proteinExistence type="predicted"/>
<dbReference type="Proteomes" id="UP000184188">
    <property type="component" value="Unassembled WGS sequence"/>
</dbReference>
<evidence type="ECO:0000313" key="3">
    <source>
        <dbReference type="EMBL" id="OJJ42536.1"/>
    </source>
</evidence>
<dbReference type="InterPro" id="IPR003615">
    <property type="entry name" value="HNH_nuc"/>
</dbReference>
<dbReference type="OrthoDB" id="5416097at2759"/>
<organism evidence="3 4">
    <name type="scientific">Penicilliopsis zonata CBS 506.65</name>
    <dbReference type="NCBI Taxonomy" id="1073090"/>
    <lineage>
        <taxon>Eukaryota</taxon>
        <taxon>Fungi</taxon>
        <taxon>Dikarya</taxon>
        <taxon>Ascomycota</taxon>
        <taxon>Pezizomycotina</taxon>
        <taxon>Eurotiomycetes</taxon>
        <taxon>Eurotiomycetidae</taxon>
        <taxon>Eurotiales</taxon>
        <taxon>Aspergillaceae</taxon>
        <taxon>Penicilliopsis</taxon>
    </lineage>
</organism>
<evidence type="ECO:0000259" key="2">
    <source>
        <dbReference type="Pfam" id="PF13391"/>
    </source>
</evidence>